<protein>
    <submittedName>
        <fullName evidence="1">Uncharacterized protein</fullName>
    </submittedName>
</protein>
<reference evidence="1" key="2">
    <citation type="journal article" date="2015" name="Fish Shellfish Immunol.">
        <title>Early steps in the European eel (Anguilla anguilla)-Vibrio vulnificus interaction in the gills: Role of the RtxA13 toxin.</title>
        <authorList>
            <person name="Callol A."/>
            <person name="Pajuelo D."/>
            <person name="Ebbesson L."/>
            <person name="Teles M."/>
            <person name="MacKenzie S."/>
            <person name="Amaro C."/>
        </authorList>
    </citation>
    <scope>NUCLEOTIDE SEQUENCE</scope>
</reference>
<name>A0A0E9W902_ANGAN</name>
<accession>A0A0E9W902</accession>
<sequence>MRKTMKINHSAIYTKNTIITGISRSGY</sequence>
<dbReference type="AlphaFoldDB" id="A0A0E9W902"/>
<evidence type="ECO:0000313" key="1">
    <source>
        <dbReference type="EMBL" id="JAH86761.1"/>
    </source>
</evidence>
<dbReference type="EMBL" id="GBXM01021816">
    <property type="protein sequence ID" value="JAH86761.1"/>
    <property type="molecule type" value="Transcribed_RNA"/>
</dbReference>
<proteinExistence type="predicted"/>
<organism evidence="1">
    <name type="scientific">Anguilla anguilla</name>
    <name type="common">European freshwater eel</name>
    <name type="synonym">Muraena anguilla</name>
    <dbReference type="NCBI Taxonomy" id="7936"/>
    <lineage>
        <taxon>Eukaryota</taxon>
        <taxon>Metazoa</taxon>
        <taxon>Chordata</taxon>
        <taxon>Craniata</taxon>
        <taxon>Vertebrata</taxon>
        <taxon>Euteleostomi</taxon>
        <taxon>Actinopterygii</taxon>
        <taxon>Neopterygii</taxon>
        <taxon>Teleostei</taxon>
        <taxon>Anguilliformes</taxon>
        <taxon>Anguillidae</taxon>
        <taxon>Anguilla</taxon>
    </lineage>
</organism>
<reference evidence="1" key="1">
    <citation type="submission" date="2014-11" db="EMBL/GenBank/DDBJ databases">
        <authorList>
            <person name="Amaro Gonzalez C."/>
        </authorList>
    </citation>
    <scope>NUCLEOTIDE SEQUENCE</scope>
</reference>